<dbReference type="PANTHER" id="PTHR35796">
    <property type="entry name" value="HYPOTHETICAL CYTOSOLIC PROTEIN"/>
    <property type="match status" value="1"/>
</dbReference>
<reference evidence="3 4" key="1">
    <citation type="journal article" date="2006" name="Science">
        <title>Phytophthora genome sequences uncover evolutionary origins and mechanisms of pathogenesis.</title>
        <authorList>
            <person name="Tyler B.M."/>
            <person name="Tripathy S."/>
            <person name="Zhang X."/>
            <person name="Dehal P."/>
            <person name="Jiang R.H."/>
            <person name="Aerts A."/>
            <person name="Arredondo F.D."/>
            <person name="Baxter L."/>
            <person name="Bensasson D."/>
            <person name="Beynon J.L."/>
            <person name="Chapman J."/>
            <person name="Damasceno C.M."/>
            <person name="Dorrance A.E."/>
            <person name="Dou D."/>
            <person name="Dickerman A.W."/>
            <person name="Dubchak I.L."/>
            <person name="Garbelotto M."/>
            <person name="Gijzen M."/>
            <person name="Gordon S.G."/>
            <person name="Govers F."/>
            <person name="Grunwald N.J."/>
            <person name="Huang W."/>
            <person name="Ivors K.L."/>
            <person name="Jones R.W."/>
            <person name="Kamoun S."/>
            <person name="Krampis K."/>
            <person name="Lamour K.H."/>
            <person name="Lee M.K."/>
            <person name="McDonald W.H."/>
            <person name="Medina M."/>
            <person name="Meijer H.J."/>
            <person name="Nordberg E.K."/>
            <person name="Maclean D.J."/>
            <person name="Ospina-Giraldo M.D."/>
            <person name="Morris P.F."/>
            <person name="Phuntumart V."/>
            <person name="Putnam N.H."/>
            <person name="Rash S."/>
            <person name="Rose J.K."/>
            <person name="Sakihama Y."/>
            <person name="Salamov A.A."/>
            <person name="Savidor A."/>
            <person name="Scheuring C.F."/>
            <person name="Smith B.M."/>
            <person name="Sobral B.W."/>
            <person name="Terry A."/>
            <person name="Torto-Alalibo T.A."/>
            <person name="Win J."/>
            <person name="Xu Z."/>
            <person name="Zhang H."/>
            <person name="Grigoriev I.V."/>
            <person name="Rokhsar D.S."/>
            <person name="Boore J.L."/>
        </authorList>
    </citation>
    <scope>NUCLEOTIDE SEQUENCE [LARGE SCALE GENOMIC DNA]</scope>
    <source>
        <strain evidence="3 4">P6497</strain>
    </source>
</reference>
<feature type="coiled-coil region" evidence="1">
    <location>
        <begin position="142"/>
        <end position="176"/>
    </location>
</feature>
<evidence type="ECO:0000313" key="4">
    <source>
        <dbReference type="Proteomes" id="UP000002640"/>
    </source>
</evidence>
<evidence type="ECO:0008006" key="5">
    <source>
        <dbReference type="Google" id="ProtNLM"/>
    </source>
</evidence>
<proteinExistence type="predicted"/>
<dbReference type="OMA" id="NWEDNIT"/>
<feature type="compositionally biased region" description="Polar residues" evidence="2">
    <location>
        <begin position="33"/>
        <end position="45"/>
    </location>
</feature>
<evidence type="ECO:0000256" key="1">
    <source>
        <dbReference type="SAM" id="Coils"/>
    </source>
</evidence>
<dbReference type="AlphaFoldDB" id="G5A2C4"/>
<feature type="compositionally biased region" description="Low complexity" evidence="2">
    <location>
        <begin position="46"/>
        <end position="62"/>
    </location>
</feature>
<dbReference type="GeneID" id="20660646"/>
<feature type="region of interest" description="Disordered" evidence="2">
    <location>
        <begin position="29"/>
        <end position="71"/>
    </location>
</feature>
<keyword evidence="4" id="KW-1185">Reference proteome</keyword>
<name>G5A2C4_PHYSP</name>
<protein>
    <recommendedName>
        <fullName evidence="5">M96 mating-specific protein family</fullName>
    </recommendedName>
</protein>
<accession>G5A2C4</accession>
<dbReference type="RefSeq" id="XP_009534676.1">
    <property type="nucleotide sequence ID" value="XM_009536381.1"/>
</dbReference>
<gene>
    <name evidence="3" type="ORF">PHYSODRAFT_523350</name>
</gene>
<keyword evidence="1" id="KW-0175">Coiled coil</keyword>
<evidence type="ECO:0000313" key="3">
    <source>
        <dbReference type="EMBL" id="EGZ09815.1"/>
    </source>
</evidence>
<dbReference type="PANTHER" id="PTHR35796:SF3">
    <property type="entry name" value="BHLH DOMAIN-CONTAINING PROTEIN"/>
    <property type="match status" value="1"/>
</dbReference>
<dbReference type="InParanoid" id="G5A2C4"/>
<dbReference type="Proteomes" id="UP000002640">
    <property type="component" value="Unassembled WGS sequence"/>
</dbReference>
<evidence type="ECO:0000256" key="2">
    <source>
        <dbReference type="SAM" id="MobiDB-lite"/>
    </source>
</evidence>
<dbReference type="KEGG" id="psoj:PHYSODRAFT_523350"/>
<dbReference type="EMBL" id="JH159159">
    <property type="protein sequence ID" value="EGZ09815.1"/>
    <property type="molecule type" value="Genomic_DNA"/>
</dbReference>
<organism evidence="3 4">
    <name type="scientific">Phytophthora sojae (strain P6497)</name>
    <name type="common">Soybean stem and root rot agent</name>
    <name type="synonym">Phytophthora megasperma f. sp. glycines</name>
    <dbReference type="NCBI Taxonomy" id="1094619"/>
    <lineage>
        <taxon>Eukaryota</taxon>
        <taxon>Sar</taxon>
        <taxon>Stramenopiles</taxon>
        <taxon>Oomycota</taxon>
        <taxon>Peronosporomycetes</taxon>
        <taxon>Peronosporales</taxon>
        <taxon>Peronosporaceae</taxon>
        <taxon>Phytophthora</taxon>
    </lineage>
</organism>
<sequence length="444" mass="49705">MLPSEEDDFLMDESSVLAFLADCEMGDEAAPVSTASSNTSTPTQCDTLTATWSDTSSSSASSPEKPIVKKSWRQRRKEEVLMLREVVKQLSAELERLKLAAGVHSTLPSALETAAHKTPVHARKTEASVMWQRVAGRQSMLRQQSEEENGKLREALRLQLQQAKSLQRAIKRKLREDLVSSSMDLIKQHRLDTRGVTPPSNSKTVFDQLMAGLDEVYEGVDAFFEEAGMVALPCPGRRNNSGDDIAKGKFMEFLDSYALPFDFRKTAKVIWTPEKDQPSSNLYYLQVSFYSICIVYLDMILALTMVCGCLQNFTAGSNTHMTSFCFAFSMLGVDFRVVIRHVTRRYVEKDRVVFISRALIEPIYEAGSITLVETSRMVLKRGDLSALGPTTVMQTHREAKACGVISGFDTQNLPSIHTVGLENWEKNITRFNNDVEDQLIRTAS</sequence>